<dbReference type="EMBL" id="JACSOD020000460">
    <property type="protein sequence ID" value="MBM6498931.1"/>
    <property type="molecule type" value="Genomic_DNA"/>
</dbReference>
<name>A0ABS2CVI7_9FLAO</name>
<organism evidence="1 2">
    <name type="scientific">Flavobacterium macrobrachii</name>
    <dbReference type="NCBI Taxonomy" id="591204"/>
    <lineage>
        <taxon>Bacteria</taxon>
        <taxon>Pseudomonadati</taxon>
        <taxon>Bacteroidota</taxon>
        <taxon>Flavobacteriia</taxon>
        <taxon>Flavobacteriales</taxon>
        <taxon>Flavobacteriaceae</taxon>
        <taxon>Flavobacterium</taxon>
    </lineage>
</organism>
<dbReference type="Proteomes" id="UP000759529">
    <property type="component" value="Unassembled WGS sequence"/>
</dbReference>
<gene>
    <name evidence="1" type="ORF">H9X54_006390</name>
</gene>
<evidence type="ECO:0000313" key="1">
    <source>
        <dbReference type="EMBL" id="MBM6498931.1"/>
    </source>
</evidence>
<keyword evidence="2" id="KW-1185">Reference proteome</keyword>
<dbReference type="RefSeq" id="WP_187657460.1">
    <property type="nucleotide sequence ID" value="NZ_JACSOD020000460.1"/>
</dbReference>
<proteinExistence type="predicted"/>
<accession>A0ABS2CVI7</accession>
<protein>
    <submittedName>
        <fullName evidence="1">Uncharacterized protein</fullName>
    </submittedName>
</protein>
<evidence type="ECO:0000313" key="2">
    <source>
        <dbReference type="Proteomes" id="UP000759529"/>
    </source>
</evidence>
<sequence>MNLFNHSNDDITKGIESTIWKSIEKSIENDNIETFNVLNKFVVNVLYLSINNNSIEHFKKYIIFPASYYFITFQKIKENFKFQKLHKHATEYAALELKEIITFSLRYNENDIAEKKYESLKINNLFLYNAFNGFNRLLYLIISNGDTLRFDYAINEFFLIDQLRYNNFNDLKNEIRYNFRNESPEELELKKELYNEVKYFDEYKRHVIIGLRYWSLYLYAVKKNDLDTTIKYLEGLRIHSDFQEMLKDIIYLRNHPKYDYFEWGSWDYKERPNGRVYSPPNPRYWLTFGFLIDLLKSENPYLNSQFLSLKEMSEINFFYDTIKEDAQSIIKHYDFWKPILKVNEIEHLERKIDNILNSLKNLKRESINAKDISIANEELSAQKIEEFKNLIWESWNNFSTIRKLFLKEKNIELIDSDVKFIGQKTFFHKAKKMFIDGENFQQIYNVGEIGGQTSRWIDDEFLDEVITNKKDYIENVNLIDSINNCLQYLEEKEINATTILVSPEYSYRNDGFLYNKDFISKHDIKERNEDELTKYFIGNYKNLNVYIVHSDYILNKVIVSDFDNAFKMKYKTNPDWYNSELKINVNPITDEEAEKRYNSNPKQWITRDDGIDLTKEEALVLIKNGIHLEIGSYNEFEIINPEAYAVGLIQNKIQE</sequence>
<comment type="caution">
    <text evidence="1">The sequence shown here is derived from an EMBL/GenBank/DDBJ whole genome shotgun (WGS) entry which is preliminary data.</text>
</comment>
<reference evidence="1 2" key="1">
    <citation type="submission" date="2021-02" db="EMBL/GenBank/DDBJ databases">
        <authorList>
            <person name="Jung H.S."/>
            <person name="Chun B.H."/>
            <person name="Jeon C.O."/>
        </authorList>
    </citation>
    <scope>NUCLEOTIDE SEQUENCE [LARGE SCALE GENOMIC DNA]</scope>
    <source>
        <strain evidence="1 2">LMG 25203</strain>
    </source>
</reference>